<dbReference type="InterPro" id="IPR001647">
    <property type="entry name" value="HTH_TetR"/>
</dbReference>
<protein>
    <recommendedName>
        <fullName evidence="3">HTH tetR-type domain-containing protein</fullName>
    </recommendedName>
</protein>
<accession>A0A0E4HBR9</accession>
<dbReference type="PRINTS" id="PR00455">
    <property type="entry name" value="HTHTETR"/>
</dbReference>
<dbReference type="Proteomes" id="UP000033163">
    <property type="component" value="Chromosome I"/>
</dbReference>
<evidence type="ECO:0000256" key="1">
    <source>
        <dbReference type="ARBA" id="ARBA00023125"/>
    </source>
</evidence>
<dbReference type="RefSeq" id="WP_020430729.1">
    <property type="nucleotide sequence ID" value="NZ_AGBD01001096.1"/>
</dbReference>
<dbReference type="Gene3D" id="1.10.357.10">
    <property type="entry name" value="Tetracycline Repressor, domain 2"/>
    <property type="match status" value="1"/>
</dbReference>
<dbReference type="KEGG" id="pri:PRIO_4338"/>
<dbReference type="Pfam" id="PF14278">
    <property type="entry name" value="TetR_C_8"/>
    <property type="match status" value="1"/>
</dbReference>
<feature type="domain" description="HTH tetR-type" evidence="3">
    <location>
        <begin position="10"/>
        <end position="70"/>
    </location>
</feature>
<dbReference type="InterPro" id="IPR009057">
    <property type="entry name" value="Homeodomain-like_sf"/>
</dbReference>
<organism evidence="4 5">
    <name type="scientific">Paenibacillus riograndensis SBR5</name>
    <dbReference type="NCBI Taxonomy" id="1073571"/>
    <lineage>
        <taxon>Bacteria</taxon>
        <taxon>Bacillati</taxon>
        <taxon>Bacillota</taxon>
        <taxon>Bacilli</taxon>
        <taxon>Bacillales</taxon>
        <taxon>Paenibacillaceae</taxon>
        <taxon>Paenibacillus</taxon>
        <taxon>Paenibacillus sonchi group</taxon>
    </lineage>
</organism>
<dbReference type="GO" id="GO:0003677">
    <property type="term" value="F:DNA binding"/>
    <property type="evidence" value="ECO:0007669"/>
    <property type="project" value="UniProtKB-UniRule"/>
</dbReference>
<evidence type="ECO:0000313" key="4">
    <source>
        <dbReference type="EMBL" id="CQR56740.1"/>
    </source>
</evidence>
<dbReference type="PATRIC" id="fig|1073571.4.peg.4644"/>
<proteinExistence type="predicted"/>
<dbReference type="PANTHER" id="PTHR43479">
    <property type="entry name" value="ACREF/ENVCD OPERON REPRESSOR-RELATED"/>
    <property type="match status" value="1"/>
</dbReference>
<keyword evidence="1 2" id="KW-0238">DNA-binding</keyword>
<dbReference type="InterPro" id="IPR039532">
    <property type="entry name" value="TetR_C_Firmicutes"/>
</dbReference>
<gene>
    <name evidence="4" type="ORF">PRIO_4338</name>
</gene>
<sequence length="197" mass="21790">MSRETDLRVVKTKKLIRDALVSLIAEKGFDSVTVNDIAGRAQINRSTFYLHYTDKYELLEKITAEITGKLMALIIPAAHVQGGLLGVGDLTRDLEKILAAIAEDALFYQIMLSGRGVHSFRFDLGNLLKQKLDEGFREQPLISKDLFVELLSSLYLGAIAWWLDNGMKYSPAFMAGQLVQLMTMGPVKVSGLVSGPI</sequence>
<dbReference type="InterPro" id="IPR050624">
    <property type="entry name" value="HTH-type_Tx_Regulator"/>
</dbReference>
<evidence type="ECO:0000256" key="2">
    <source>
        <dbReference type="PROSITE-ProRule" id="PRU00335"/>
    </source>
</evidence>
<dbReference type="Pfam" id="PF00440">
    <property type="entry name" value="TetR_N"/>
    <property type="match status" value="1"/>
</dbReference>
<name>A0A0E4HBR9_9BACL</name>
<dbReference type="PROSITE" id="PS50977">
    <property type="entry name" value="HTH_TETR_2"/>
    <property type="match status" value="1"/>
</dbReference>
<dbReference type="STRING" id="483937.AMQ84_01230"/>
<dbReference type="HOGENOM" id="CLU_087539_3_1_9"/>
<dbReference type="AlphaFoldDB" id="A0A0E4HBR9"/>
<dbReference type="EMBL" id="LN831776">
    <property type="protein sequence ID" value="CQR56740.1"/>
    <property type="molecule type" value="Genomic_DNA"/>
</dbReference>
<reference evidence="5" key="1">
    <citation type="submission" date="2015-03" db="EMBL/GenBank/DDBJ databases">
        <authorList>
            <person name="Wibberg D."/>
        </authorList>
    </citation>
    <scope>NUCLEOTIDE SEQUENCE [LARGE SCALE GENOMIC DNA]</scope>
</reference>
<evidence type="ECO:0000259" key="3">
    <source>
        <dbReference type="PROSITE" id="PS50977"/>
    </source>
</evidence>
<evidence type="ECO:0000313" key="5">
    <source>
        <dbReference type="Proteomes" id="UP000033163"/>
    </source>
</evidence>
<feature type="DNA-binding region" description="H-T-H motif" evidence="2">
    <location>
        <begin position="33"/>
        <end position="52"/>
    </location>
</feature>
<dbReference type="SUPFAM" id="SSF46689">
    <property type="entry name" value="Homeodomain-like"/>
    <property type="match status" value="1"/>
</dbReference>
<dbReference type="PANTHER" id="PTHR43479:SF7">
    <property type="entry name" value="TETR-FAMILY TRANSCRIPTIONAL REGULATOR"/>
    <property type="match status" value="1"/>
</dbReference>